<feature type="transmembrane region" description="Helical" evidence="1">
    <location>
        <begin position="53"/>
        <end position="71"/>
    </location>
</feature>
<keyword evidence="1" id="KW-0812">Transmembrane</keyword>
<dbReference type="Proteomes" id="UP001269375">
    <property type="component" value="Unassembled WGS sequence"/>
</dbReference>
<sequence length="85" mass="9607">MAPAQTVQTHHDDEGEKGVFDRLRAVAISSQALGFIMIIAFETWLPPGQVRPAQAMVLALMLFAALFVALARRYRRNRRLKGREE</sequence>
<keyword evidence="3" id="KW-1185">Reference proteome</keyword>
<dbReference type="RefSeq" id="WP_251595396.1">
    <property type="nucleotide sequence ID" value="NZ_JAMLJI010000005.1"/>
</dbReference>
<name>A0ABU1H062_9GAMM</name>
<evidence type="ECO:0000313" key="2">
    <source>
        <dbReference type="EMBL" id="MDR5897186.1"/>
    </source>
</evidence>
<keyword evidence="1" id="KW-0472">Membrane</keyword>
<comment type="caution">
    <text evidence="2">The sequence shown here is derived from an EMBL/GenBank/DDBJ whole genome shotgun (WGS) entry which is preliminary data.</text>
</comment>
<reference evidence="2 3" key="1">
    <citation type="submission" date="2023-04" db="EMBL/GenBank/DDBJ databases">
        <title>A long-awaited taxogenomic arrangement of the family Halomonadaceae.</title>
        <authorList>
            <person name="De La Haba R."/>
            <person name="Chuvochina M."/>
            <person name="Wittouck S."/>
            <person name="Arahal D.R."/>
            <person name="Sanchez-Porro C."/>
            <person name="Hugenholtz P."/>
            <person name="Ventosa A."/>
        </authorList>
    </citation>
    <scope>NUCLEOTIDE SEQUENCE [LARGE SCALE GENOMIC DNA]</scope>
    <source>
        <strain evidence="2 3">DSM 22428</strain>
    </source>
</reference>
<proteinExistence type="predicted"/>
<evidence type="ECO:0000256" key="1">
    <source>
        <dbReference type="SAM" id="Phobius"/>
    </source>
</evidence>
<organism evidence="2 3">
    <name type="scientific">Larsenimonas suaedae</name>
    <dbReference type="NCBI Taxonomy" id="1851019"/>
    <lineage>
        <taxon>Bacteria</taxon>
        <taxon>Pseudomonadati</taxon>
        <taxon>Pseudomonadota</taxon>
        <taxon>Gammaproteobacteria</taxon>
        <taxon>Oceanospirillales</taxon>
        <taxon>Halomonadaceae</taxon>
        <taxon>Larsenimonas</taxon>
    </lineage>
</organism>
<feature type="transmembrane region" description="Helical" evidence="1">
    <location>
        <begin position="23"/>
        <end position="41"/>
    </location>
</feature>
<accession>A0ABU1H062</accession>
<gene>
    <name evidence="2" type="ORF">QC825_14020</name>
</gene>
<keyword evidence="1" id="KW-1133">Transmembrane helix</keyword>
<evidence type="ECO:0000313" key="3">
    <source>
        <dbReference type="Proteomes" id="UP001269375"/>
    </source>
</evidence>
<protein>
    <submittedName>
        <fullName evidence="2">Uncharacterized protein</fullName>
    </submittedName>
</protein>
<dbReference type="EMBL" id="JARWAO010000009">
    <property type="protein sequence ID" value="MDR5897186.1"/>
    <property type="molecule type" value="Genomic_DNA"/>
</dbReference>